<dbReference type="EMBL" id="LWSG01000043">
    <property type="protein sequence ID" value="OAS82989.1"/>
    <property type="molecule type" value="Genomic_DNA"/>
</dbReference>
<gene>
    <name evidence="3" type="ORF">A6K24_10195</name>
</gene>
<keyword evidence="1" id="KW-0812">Transmembrane</keyword>
<name>A0A179SQ27_9BACI</name>
<keyword evidence="4" id="KW-1185">Reference proteome</keyword>
<protein>
    <recommendedName>
        <fullName evidence="2">Prolow-density lipoprotein receptor-related protein 1-like beta-propeller domain-containing protein</fullName>
    </recommendedName>
</protein>
<dbReference type="InterPro" id="IPR032485">
    <property type="entry name" value="LRP1-like_beta_prop"/>
</dbReference>
<reference evidence="4" key="1">
    <citation type="submission" date="2016-04" db="EMBL/GenBank/DDBJ databases">
        <authorList>
            <person name="Lyu Z."/>
            <person name="Lyu W."/>
        </authorList>
    </citation>
    <scope>NUCLEOTIDE SEQUENCE [LARGE SCALE GENOMIC DNA]</scope>
    <source>
        <strain evidence="4">C44</strain>
    </source>
</reference>
<feature type="transmembrane region" description="Helical" evidence="1">
    <location>
        <begin position="7"/>
        <end position="27"/>
    </location>
</feature>
<dbReference type="Gene3D" id="2.120.10.30">
    <property type="entry name" value="TolB, C-terminal domain"/>
    <property type="match status" value="2"/>
</dbReference>
<comment type="caution">
    <text evidence="3">The sequence shown here is derived from an EMBL/GenBank/DDBJ whole genome shotgun (WGS) entry which is preliminary data.</text>
</comment>
<keyword evidence="1" id="KW-1133">Transmembrane helix</keyword>
<dbReference type="AlphaFoldDB" id="A0A179SQ27"/>
<dbReference type="Pfam" id="PF16472">
    <property type="entry name" value="DUF5050"/>
    <property type="match status" value="1"/>
</dbReference>
<feature type="transmembrane region" description="Helical" evidence="1">
    <location>
        <begin position="344"/>
        <end position="366"/>
    </location>
</feature>
<proteinExistence type="predicted"/>
<accession>A0A179SQ27</accession>
<evidence type="ECO:0000313" key="3">
    <source>
        <dbReference type="EMBL" id="OAS82989.1"/>
    </source>
</evidence>
<dbReference type="STRING" id="152268.A6K24_10195"/>
<feature type="transmembrane region" description="Helical" evidence="1">
    <location>
        <begin position="404"/>
        <end position="427"/>
    </location>
</feature>
<feature type="domain" description="Prolow-density lipoprotein receptor-related protein 1-like beta-propeller" evidence="2">
    <location>
        <begin position="50"/>
        <end position="229"/>
    </location>
</feature>
<dbReference type="OrthoDB" id="2386786at2"/>
<dbReference type="Proteomes" id="UP000078534">
    <property type="component" value="Unassembled WGS sequence"/>
</dbReference>
<evidence type="ECO:0000259" key="2">
    <source>
        <dbReference type="Pfam" id="PF16472"/>
    </source>
</evidence>
<evidence type="ECO:0000256" key="1">
    <source>
        <dbReference type="SAM" id="Phobius"/>
    </source>
</evidence>
<sequence length="434" mass="48736">MKSNRLLLVFMVISLGLLISSILYSIFHERDPYKYHTGLGSELAISPNDEKLAFSYYLDGNEAIYTANSDGTEITKISKEEEGRVHTTRFSFDGKKVAYLKENSEGIQSLMIMDADGSNSKQLTKESLHVSDAVISPVGDTIYYIAMPAADYKKAEGETKEGYDLFAVNMNGKEGEQITNKDHFSMNNLSISNDGQQLFYSLFETKEELYTFTINEKKQLKVEAAAGISADMYSAVFSQDKKLLAFTAVSEASENSSLFEYELYLRNTETKETKQLTHLKTSVQSPVFFHHTNKIAFLEYKNWPGDPEQYQLMTVSIEGEEPVLIDLELPASEENHWFMKTVDFLLSDAAIAVYYVLLLGGITVYLQRNSGKVFLPSYFSIGLAILIFISSFVIGAITNPWFGIGLAMVAITLFICSILLLAFAFIVKRIVKPF</sequence>
<organism evidence="3 4">
    <name type="scientific">Metabacillus litoralis</name>
    <dbReference type="NCBI Taxonomy" id="152268"/>
    <lineage>
        <taxon>Bacteria</taxon>
        <taxon>Bacillati</taxon>
        <taxon>Bacillota</taxon>
        <taxon>Bacilli</taxon>
        <taxon>Bacillales</taxon>
        <taxon>Bacillaceae</taxon>
        <taxon>Metabacillus</taxon>
    </lineage>
</organism>
<feature type="transmembrane region" description="Helical" evidence="1">
    <location>
        <begin position="378"/>
        <end position="398"/>
    </location>
</feature>
<keyword evidence="1" id="KW-0472">Membrane</keyword>
<dbReference type="InterPro" id="IPR011042">
    <property type="entry name" value="6-blade_b-propeller_TolB-like"/>
</dbReference>
<dbReference type="RefSeq" id="WP_066338202.1">
    <property type="nucleotide sequence ID" value="NZ_LWSG01000043.1"/>
</dbReference>
<dbReference type="PANTHER" id="PTHR36842:SF1">
    <property type="entry name" value="PROTEIN TOLB"/>
    <property type="match status" value="1"/>
</dbReference>
<dbReference type="SUPFAM" id="SSF82171">
    <property type="entry name" value="DPP6 N-terminal domain-like"/>
    <property type="match status" value="1"/>
</dbReference>
<evidence type="ECO:0000313" key="4">
    <source>
        <dbReference type="Proteomes" id="UP000078534"/>
    </source>
</evidence>
<dbReference type="PANTHER" id="PTHR36842">
    <property type="entry name" value="PROTEIN TOLB HOMOLOG"/>
    <property type="match status" value="1"/>
</dbReference>